<evidence type="ECO:0000313" key="2">
    <source>
        <dbReference type="Proteomes" id="UP000649739"/>
    </source>
</evidence>
<dbReference type="InterPro" id="IPR013784">
    <property type="entry name" value="Carb-bd-like_fold"/>
</dbReference>
<protein>
    <submittedName>
        <fullName evidence="1">Uncharacterized protein</fullName>
    </submittedName>
</protein>
<gene>
    <name evidence="1" type="ORF">GCM10010123_22820</name>
</gene>
<dbReference type="GO" id="GO:0030246">
    <property type="term" value="F:carbohydrate binding"/>
    <property type="evidence" value="ECO:0007669"/>
    <property type="project" value="InterPro"/>
</dbReference>
<reference evidence="1" key="1">
    <citation type="journal article" date="2014" name="Int. J. Syst. Evol. Microbiol.">
        <title>Complete genome sequence of Corynebacterium casei LMG S-19264T (=DSM 44701T), isolated from a smear-ripened cheese.</title>
        <authorList>
            <consortium name="US DOE Joint Genome Institute (JGI-PGF)"/>
            <person name="Walter F."/>
            <person name="Albersmeier A."/>
            <person name="Kalinowski J."/>
            <person name="Ruckert C."/>
        </authorList>
    </citation>
    <scope>NUCLEOTIDE SEQUENCE</scope>
    <source>
        <strain evidence="1">JCM 3090</strain>
    </source>
</reference>
<organism evidence="1 2">
    <name type="scientific">Pilimelia anulata</name>
    <dbReference type="NCBI Taxonomy" id="53371"/>
    <lineage>
        <taxon>Bacteria</taxon>
        <taxon>Bacillati</taxon>
        <taxon>Actinomycetota</taxon>
        <taxon>Actinomycetes</taxon>
        <taxon>Micromonosporales</taxon>
        <taxon>Micromonosporaceae</taxon>
        <taxon>Pilimelia</taxon>
    </lineage>
</organism>
<dbReference type="SUPFAM" id="SSF49452">
    <property type="entry name" value="Starch-binding domain-like"/>
    <property type="match status" value="3"/>
</dbReference>
<dbReference type="Gene3D" id="2.60.40.1120">
    <property type="entry name" value="Carboxypeptidase-like, regulatory domain"/>
    <property type="match status" value="1"/>
</dbReference>
<name>A0A8J3F884_9ACTN</name>
<dbReference type="AlphaFoldDB" id="A0A8J3F884"/>
<proteinExistence type="predicted"/>
<sequence length="833" mass="87410">MFVAGATTPRAPAGTRGRRMRRFTHWRLMLAGLLALLAVVAGPVGSAVAAADPGTLAVTLLDTDGSPLRLAEVRVFDEQGRTPLFEGNTDDAGRIAFADVDPGKYTVFCRIEGLKMWAESTELLERATVYEVRAGATTEVRPRLLPHARIAGVLTDADGGVSWGEMTAHPVGRFGARVTEVTDGDGRAAVRVAPGTYRVEFAADGISQWVPGRPSAEGATELTVAAGDRITLTESLPETGRVHGVITDAAGEPVLGATVRLHVGEFEAHRERTNRRGEFTLARVRAGAYTVSVLSPRGSMQWLPGTGDPAGAKPITVGRDADVEVNEKLLPTGAIEGVLSGKDGQPTSHGWVFAKPVPDNGSEVILSATPDRQGRYRMDGLAAGRYRIGFEIDGRRQYLGGKGSAPNSEPITLAGGEVRKLDERAATGQRVTLTANDEETGTPLTVFCAVLIGPDAERLPDSDAGKYPRGCTDSGSLVLPDVLPGRYEATVRTPNGSGHLPTTDRVAVPADGPAEAGFLLDRGGSVTVQVGARPTDSRRRPRPRARPVGDVTVHLVPTRPGLPALDPASTDAGGAATFAAVPKGTYRMFVEPRGNGLGRQWVGAAGGVGREAEAAPIVVKSGKPTAAPPVLLDPAGLITGLVTSGPSGRPMMAEVSWLAPRAGLDPPAAITDVGGRFLAGGFGPYDWPLRFTTGAFPSQWSGRAVTAAEAQTVRVLAKQTVALDASLTRGVDLTGTIGGQWRAGTVAVLGPDGAELAEAEVDQLTRRYRLPVLAGRTVRLRYEFSTIAGPRRGWYDNGEVYDAAKDIHVPAGSTGAVVDFALAPVQRGTPRRR</sequence>
<dbReference type="Pfam" id="PF13620">
    <property type="entry name" value="CarboxypepD_reg"/>
    <property type="match status" value="1"/>
</dbReference>
<comment type="caution">
    <text evidence="1">The sequence shown here is derived from an EMBL/GenBank/DDBJ whole genome shotgun (WGS) entry which is preliminary data.</text>
</comment>
<accession>A0A8J3F884</accession>
<evidence type="ECO:0000313" key="1">
    <source>
        <dbReference type="EMBL" id="GGJ92413.1"/>
    </source>
</evidence>
<reference evidence="1" key="2">
    <citation type="submission" date="2020-09" db="EMBL/GenBank/DDBJ databases">
        <authorList>
            <person name="Sun Q."/>
            <person name="Ohkuma M."/>
        </authorList>
    </citation>
    <scope>NUCLEOTIDE SEQUENCE</scope>
    <source>
        <strain evidence="1">JCM 3090</strain>
    </source>
</reference>
<dbReference type="EMBL" id="BMQB01000004">
    <property type="protein sequence ID" value="GGJ92413.1"/>
    <property type="molecule type" value="Genomic_DNA"/>
</dbReference>
<keyword evidence="2" id="KW-1185">Reference proteome</keyword>
<dbReference type="Proteomes" id="UP000649739">
    <property type="component" value="Unassembled WGS sequence"/>
</dbReference>